<dbReference type="EMBL" id="BAABIE010000006">
    <property type="protein sequence ID" value="GAA4747288.1"/>
    <property type="molecule type" value="Genomic_DNA"/>
</dbReference>
<accession>A0ABP8Z5R2</accession>
<dbReference type="Proteomes" id="UP001500822">
    <property type="component" value="Unassembled WGS sequence"/>
</dbReference>
<proteinExistence type="predicted"/>
<feature type="compositionally biased region" description="Pro residues" evidence="1">
    <location>
        <begin position="191"/>
        <end position="200"/>
    </location>
</feature>
<keyword evidence="2" id="KW-0812">Transmembrane</keyword>
<feature type="transmembrane region" description="Helical" evidence="2">
    <location>
        <begin position="56"/>
        <end position="80"/>
    </location>
</feature>
<protein>
    <recommendedName>
        <fullName evidence="5">DUF2567 domain-containing protein</fullName>
    </recommendedName>
</protein>
<evidence type="ECO:0008006" key="5">
    <source>
        <dbReference type="Google" id="ProtNLM"/>
    </source>
</evidence>
<feature type="transmembrane region" description="Helical" evidence="2">
    <location>
        <begin position="12"/>
        <end position="36"/>
    </location>
</feature>
<feature type="transmembrane region" description="Helical" evidence="2">
    <location>
        <begin position="145"/>
        <end position="164"/>
    </location>
</feature>
<dbReference type="Pfam" id="PF10821">
    <property type="entry name" value="DUF2567"/>
    <property type="match status" value="1"/>
</dbReference>
<comment type="caution">
    <text evidence="3">The sequence shown here is derived from an EMBL/GenBank/DDBJ whole genome shotgun (WGS) entry which is preliminary data.</text>
</comment>
<sequence length="210" mass="21281">MTALASPRVRPLLVAVVLLVLGALLGVLWAFVIPYAELTVTDTTAGMPPSESALLFSGPAIFALMTFAFGAVCGLAVWFVLRPARGVSGLLFAVGLALVASGIAMEVGGAVAGARAGDIDPHTPGTYQLVDSLWLTGAGWNALSAPWLLLICAPGVAALMYFVCAAGSSDNAWLPTGQSSDGIDGAGGFPEPAPDMPQPPAGWSYPGARA</sequence>
<evidence type="ECO:0000256" key="2">
    <source>
        <dbReference type="SAM" id="Phobius"/>
    </source>
</evidence>
<name>A0ABP8Z5R2_9ACTN</name>
<keyword evidence="2" id="KW-1133">Transmembrane helix</keyword>
<evidence type="ECO:0000256" key="1">
    <source>
        <dbReference type="SAM" id="MobiDB-lite"/>
    </source>
</evidence>
<feature type="transmembrane region" description="Helical" evidence="2">
    <location>
        <begin position="87"/>
        <end position="105"/>
    </location>
</feature>
<evidence type="ECO:0000313" key="4">
    <source>
        <dbReference type="Proteomes" id="UP001500822"/>
    </source>
</evidence>
<keyword evidence="2" id="KW-0472">Membrane</keyword>
<gene>
    <name evidence="3" type="ORF">GCM10023217_16500</name>
</gene>
<keyword evidence="4" id="KW-1185">Reference proteome</keyword>
<feature type="region of interest" description="Disordered" evidence="1">
    <location>
        <begin position="176"/>
        <end position="210"/>
    </location>
</feature>
<dbReference type="InterPro" id="IPR021213">
    <property type="entry name" value="DUF2567"/>
</dbReference>
<evidence type="ECO:0000313" key="3">
    <source>
        <dbReference type="EMBL" id="GAA4747288.1"/>
    </source>
</evidence>
<organism evidence="3 4">
    <name type="scientific">Gordonia alkaliphila</name>
    <dbReference type="NCBI Taxonomy" id="1053547"/>
    <lineage>
        <taxon>Bacteria</taxon>
        <taxon>Bacillati</taxon>
        <taxon>Actinomycetota</taxon>
        <taxon>Actinomycetes</taxon>
        <taxon>Mycobacteriales</taxon>
        <taxon>Gordoniaceae</taxon>
        <taxon>Gordonia</taxon>
    </lineage>
</organism>
<dbReference type="RefSeq" id="WP_345313139.1">
    <property type="nucleotide sequence ID" value="NZ_BAABIE010000006.1"/>
</dbReference>
<reference evidence="4" key="1">
    <citation type="journal article" date="2019" name="Int. J. Syst. Evol. Microbiol.">
        <title>The Global Catalogue of Microorganisms (GCM) 10K type strain sequencing project: providing services to taxonomists for standard genome sequencing and annotation.</title>
        <authorList>
            <consortium name="The Broad Institute Genomics Platform"/>
            <consortium name="The Broad Institute Genome Sequencing Center for Infectious Disease"/>
            <person name="Wu L."/>
            <person name="Ma J."/>
        </authorList>
    </citation>
    <scope>NUCLEOTIDE SEQUENCE [LARGE SCALE GENOMIC DNA]</scope>
    <source>
        <strain evidence="4">JCM 18077</strain>
    </source>
</reference>